<name>A0A1I7UGJ8_9PELO</name>
<organism evidence="1 2">
    <name type="scientific">Caenorhabditis tropicalis</name>
    <dbReference type="NCBI Taxonomy" id="1561998"/>
    <lineage>
        <taxon>Eukaryota</taxon>
        <taxon>Metazoa</taxon>
        <taxon>Ecdysozoa</taxon>
        <taxon>Nematoda</taxon>
        <taxon>Chromadorea</taxon>
        <taxon>Rhabditida</taxon>
        <taxon>Rhabditina</taxon>
        <taxon>Rhabditomorpha</taxon>
        <taxon>Rhabditoidea</taxon>
        <taxon>Rhabditidae</taxon>
        <taxon>Peloderinae</taxon>
        <taxon>Caenorhabditis</taxon>
    </lineage>
</organism>
<accession>A0A1I7UGJ8</accession>
<dbReference type="WBParaSite" id="Csp11.Scaffold629.g9109.t1">
    <property type="protein sequence ID" value="Csp11.Scaffold629.g9109.t1"/>
    <property type="gene ID" value="Csp11.Scaffold629.g9109"/>
</dbReference>
<sequence>MCWLPWKGQVKNQFHKAHAKIVHFIYSFNPVVKCQNEAADLYSKWKNYLKREKKRPKYKVIYGGEDSVTKKMIKVN</sequence>
<evidence type="ECO:0000313" key="2">
    <source>
        <dbReference type="WBParaSite" id="Csp11.Scaffold629.g9109.t1"/>
    </source>
</evidence>
<evidence type="ECO:0000313" key="1">
    <source>
        <dbReference type="Proteomes" id="UP000095282"/>
    </source>
</evidence>
<proteinExistence type="predicted"/>
<reference evidence="2" key="1">
    <citation type="submission" date="2016-11" db="UniProtKB">
        <authorList>
            <consortium name="WormBaseParasite"/>
        </authorList>
    </citation>
    <scope>IDENTIFICATION</scope>
</reference>
<dbReference type="AlphaFoldDB" id="A0A1I7UGJ8"/>
<keyword evidence="1" id="KW-1185">Reference proteome</keyword>
<dbReference type="Proteomes" id="UP000095282">
    <property type="component" value="Unplaced"/>
</dbReference>
<protein>
    <submittedName>
        <fullName evidence="2">Transcription elongation factor SPT4</fullName>
    </submittedName>
</protein>